<dbReference type="RefSeq" id="WP_093833818.1">
    <property type="nucleotide sequence ID" value="NZ_FOLQ01000026.1"/>
</dbReference>
<evidence type="ECO:0008006" key="3">
    <source>
        <dbReference type="Google" id="ProtNLM"/>
    </source>
</evidence>
<proteinExistence type="predicted"/>
<evidence type="ECO:0000313" key="2">
    <source>
        <dbReference type="Proteomes" id="UP000198598"/>
    </source>
</evidence>
<dbReference type="AlphaFoldDB" id="A0A1I2FIP5"/>
<sequence>MKYILLTSFFFTLFSCKPYKEKVCGKIDDSIRHYMERKADKEQKELTIDALKTTDFDMIGAGRIDSMSKEYYTKKIASFIRLQQTAGANAKAYGDSADYYMKLDSLTTLQITNRWRDPQDYYYSKTYVKATNGNVKTDDTVRYALDKTYKLIPLF</sequence>
<dbReference type="EMBL" id="FOLQ01000026">
    <property type="protein sequence ID" value="SFF05145.1"/>
    <property type="molecule type" value="Genomic_DNA"/>
</dbReference>
<dbReference type="OrthoDB" id="962198at2"/>
<dbReference type="Proteomes" id="UP000198598">
    <property type="component" value="Unassembled WGS sequence"/>
</dbReference>
<protein>
    <recommendedName>
        <fullName evidence="3">Lipoprotein</fullName>
    </recommendedName>
</protein>
<dbReference type="STRING" id="662367.SAMN05216167_12627"/>
<evidence type="ECO:0000313" key="1">
    <source>
        <dbReference type="EMBL" id="SFF05145.1"/>
    </source>
</evidence>
<dbReference type="PROSITE" id="PS51257">
    <property type="entry name" value="PROKAR_LIPOPROTEIN"/>
    <property type="match status" value="1"/>
</dbReference>
<organism evidence="1 2">
    <name type="scientific">Spirosoma endophyticum</name>
    <dbReference type="NCBI Taxonomy" id="662367"/>
    <lineage>
        <taxon>Bacteria</taxon>
        <taxon>Pseudomonadati</taxon>
        <taxon>Bacteroidota</taxon>
        <taxon>Cytophagia</taxon>
        <taxon>Cytophagales</taxon>
        <taxon>Cytophagaceae</taxon>
        <taxon>Spirosoma</taxon>
    </lineage>
</organism>
<accession>A0A1I2FIP5</accession>
<reference evidence="1 2" key="1">
    <citation type="submission" date="2016-10" db="EMBL/GenBank/DDBJ databases">
        <authorList>
            <person name="de Groot N.N."/>
        </authorList>
    </citation>
    <scope>NUCLEOTIDE SEQUENCE [LARGE SCALE GENOMIC DNA]</scope>
    <source>
        <strain evidence="1 2">DSM 26130</strain>
    </source>
</reference>
<name>A0A1I2FIP5_9BACT</name>
<keyword evidence="2" id="KW-1185">Reference proteome</keyword>
<gene>
    <name evidence="1" type="ORF">SAMN05216167_12627</name>
</gene>